<keyword evidence="2" id="KW-1185">Reference proteome</keyword>
<dbReference type="Proteomes" id="UP000597617">
    <property type="component" value="Unassembled WGS sequence"/>
</dbReference>
<evidence type="ECO:0000313" key="1">
    <source>
        <dbReference type="EMBL" id="MBF9236856.1"/>
    </source>
</evidence>
<comment type="caution">
    <text evidence="1">The sequence shown here is derived from an EMBL/GenBank/DDBJ whole genome shotgun (WGS) entry which is preliminary data.</text>
</comment>
<reference evidence="1 2" key="1">
    <citation type="submission" date="2020-11" db="EMBL/GenBank/DDBJ databases">
        <authorList>
            <person name="Kim M.K."/>
        </authorList>
    </citation>
    <scope>NUCLEOTIDE SEQUENCE [LARGE SCALE GENOMIC DNA]</scope>
    <source>
        <strain evidence="1 2">BT683</strain>
    </source>
</reference>
<sequence length="89" mass="10269">MMRFSGRKITAEARLFQPVPYSARQLCLRATEQHYAVKVSQKSEIRGFFRPAAAIFSQKFFNKTLPRIFPVVHLHSQTARSRQGNCPMV</sequence>
<protein>
    <submittedName>
        <fullName evidence="1">Uncharacterized protein</fullName>
    </submittedName>
</protein>
<accession>A0ABS0IES2</accession>
<evidence type="ECO:0000313" key="2">
    <source>
        <dbReference type="Proteomes" id="UP000597617"/>
    </source>
</evidence>
<gene>
    <name evidence="1" type="ORF">I2I05_05555</name>
</gene>
<name>A0ABS0IES2_9BACT</name>
<dbReference type="EMBL" id="JADQDQ010000002">
    <property type="protein sequence ID" value="MBF9236856.1"/>
    <property type="molecule type" value="Genomic_DNA"/>
</dbReference>
<organism evidence="1 2">
    <name type="scientific">Hymenobacter jeongseonensis</name>
    <dbReference type="NCBI Taxonomy" id="2791027"/>
    <lineage>
        <taxon>Bacteria</taxon>
        <taxon>Pseudomonadati</taxon>
        <taxon>Bacteroidota</taxon>
        <taxon>Cytophagia</taxon>
        <taxon>Cytophagales</taxon>
        <taxon>Hymenobacteraceae</taxon>
        <taxon>Hymenobacter</taxon>
    </lineage>
</organism>
<dbReference type="RefSeq" id="WP_196281229.1">
    <property type="nucleotide sequence ID" value="NZ_JADQDQ010000002.1"/>
</dbReference>
<proteinExistence type="predicted"/>